<evidence type="ECO:0000259" key="3">
    <source>
        <dbReference type="Pfam" id="PF00535"/>
    </source>
</evidence>
<dbReference type="CDD" id="cd00761">
    <property type="entry name" value="Glyco_tranf_GTA_type"/>
    <property type="match status" value="1"/>
</dbReference>
<dbReference type="EC" id="2.4.-.-" evidence="4"/>
<comment type="caution">
    <text evidence="4">The sequence shown here is derived from an EMBL/GenBank/DDBJ whole genome shotgun (WGS) entry which is preliminary data.</text>
</comment>
<feature type="transmembrane region" description="Helical" evidence="2">
    <location>
        <begin position="321"/>
        <end position="338"/>
    </location>
</feature>
<feature type="compositionally biased region" description="Polar residues" evidence="1">
    <location>
        <begin position="1"/>
        <end position="13"/>
    </location>
</feature>
<evidence type="ECO:0000256" key="2">
    <source>
        <dbReference type="SAM" id="Phobius"/>
    </source>
</evidence>
<keyword evidence="5" id="KW-1185">Reference proteome</keyword>
<feature type="transmembrane region" description="Helical" evidence="2">
    <location>
        <begin position="350"/>
        <end position="369"/>
    </location>
</feature>
<feature type="domain" description="Glycosyltransferase 2-like" evidence="3">
    <location>
        <begin position="50"/>
        <end position="192"/>
    </location>
</feature>
<dbReference type="Gene3D" id="3.90.550.10">
    <property type="entry name" value="Spore Coat Polysaccharide Biosynthesis Protein SpsA, Chain A"/>
    <property type="match status" value="1"/>
</dbReference>
<dbReference type="InterPro" id="IPR001173">
    <property type="entry name" value="Glyco_trans_2-like"/>
</dbReference>
<dbReference type="Pfam" id="PF00535">
    <property type="entry name" value="Glycos_transf_2"/>
    <property type="match status" value="1"/>
</dbReference>
<reference evidence="4 5" key="1">
    <citation type="submission" date="2024-12" db="EMBL/GenBank/DDBJ databases">
        <authorList>
            <person name="Lee Y."/>
        </authorList>
    </citation>
    <scope>NUCLEOTIDE SEQUENCE [LARGE SCALE GENOMIC DNA]</scope>
    <source>
        <strain evidence="4 5">03SUJ4</strain>
    </source>
</reference>
<feature type="region of interest" description="Disordered" evidence="1">
    <location>
        <begin position="1"/>
        <end position="33"/>
    </location>
</feature>
<dbReference type="EMBL" id="JBJYXY010000001">
    <property type="protein sequence ID" value="MFN2975581.1"/>
    <property type="molecule type" value="Genomic_DNA"/>
</dbReference>
<dbReference type="InterPro" id="IPR029044">
    <property type="entry name" value="Nucleotide-diphossugar_trans"/>
</dbReference>
<dbReference type="PANTHER" id="PTHR43646:SF3">
    <property type="entry name" value="SLR1566 PROTEIN"/>
    <property type="match status" value="1"/>
</dbReference>
<organism evidence="4 5">
    <name type="scientific">Terriglobus aquaticus</name>
    <dbReference type="NCBI Taxonomy" id="940139"/>
    <lineage>
        <taxon>Bacteria</taxon>
        <taxon>Pseudomonadati</taxon>
        <taxon>Acidobacteriota</taxon>
        <taxon>Terriglobia</taxon>
        <taxon>Terriglobales</taxon>
        <taxon>Acidobacteriaceae</taxon>
        <taxon>Terriglobus</taxon>
    </lineage>
</organism>
<dbReference type="PANTHER" id="PTHR43646">
    <property type="entry name" value="GLYCOSYLTRANSFERASE"/>
    <property type="match status" value="1"/>
</dbReference>
<sequence length="390" mass="43412">MVDPEQQTASQEPEFTLRLDGSAPTHPASSLRSRSYVELEQDEADTHELSVLIPARNEAHNLPGCLASLIGQSGDGFQLGRHWHIFVIDDESSDDTLRIAQDVAGKHEGVHVLRAPQLQARRHGFTGKNAALWFGVNQPVARTAKWLLFTDADTLHEPGTTHRAVIEAERHGVAMLSYSPRQIAANVVQRALLPLVFSELATAYPPKLVNDPGSPIAAANGQFLLVQRAAYFSVGGHQAVADRVLEDVALARLLKRRHGIRLRYAPESVAARMYRTTGEMMAGWTKNLALLFPRPVWLAAARILDFVLLVGLPVLSLSLPWLLWQRAAFWVLWLRVILRYWTRTRRSGANAIDIALAVFALPLLALLLVRSWQQVGLAKQVSWKGREYPQ</sequence>
<proteinExistence type="predicted"/>
<protein>
    <submittedName>
        <fullName evidence="4">Glycosyltransferase</fullName>
        <ecNumber evidence="4">2.4.-.-</ecNumber>
    </submittedName>
</protein>
<evidence type="ECO:0000313" key="4">
    <source>
        <dbReference type="EMBL" id="MFN2975581.1"/>
    </source>
</evidence>
<evidence type="ECO:0000256" key="1">
    <source>
        <dbReference type="SAM" id="MobiDB-lite"/>
    </source>
</evidence>
<dbReference type="GO" id="GO:0016757">
    <property type="term" value="F:glycosyltransferase activity"/>
    <property type="evidence" value="ECO:0007669"/>
    <property type="project" value="UniProtKB-KW"/>
</dbReference>
<keyword evidence="4" id="KW-0328">Glycosyltransferase</keyword>
<keyword evidence="2" id="KW-0472">Membrane</keyword>
<keyword evidence="2" id="KW-1133">Transmembrane helix</keyword>
<evidence type="ECO:0000313" key="5">
    <source>
        <dbReference type="Proteomes" id="UP001634747"/>
    </source>
</evidence>
<dbReference type="RefSeq" id="WP_263412896.1">
    <property type="nucleotide sequence ID" value="NZ_BAABBH010000001.1"/>
</dbReference>
<keyword evidence="4" id="KW-0808">Transferase</keyword>
<gene>
    <name evidence="4" type="ORF">ACK2TP_07385</name>
</gene>
<keyword evidence="2" id="KW-0812">Transmembrane</keyword>
<dbReference type="SUPFAM" id="SSF53448">
    <property type="entry name" value="Nucleotide-diphospho-sugar transferases"/>
    <property type="match status" value="1"/>
</dbReference>
<dbReference type="Proteomes" id="UP001634747">
    <property type="component" value="Unassembled WGS sequence"/>
</dbReference>
<accession>A0ABW9KKU9</accession>
<name>A0ABW9KKU9_9BACT</name>